<evidence type="ECO:0000313" key="7">
    <source>
        <dbReference type="EMBL" id="MVP00224.1"/>
    </source>
</evidence>
<keyword evidence="1" id="KW-0808">Transferase</keyword>
<keyword evidence="4" id="KW-0804">Transcription</keyword>
<evidence type="ECO:0000313" key="8">
    <source>
        <dbReference type="Proteomes" id="UP000490800"/>
    </source>
</evidence>
<dbReference type="GO" id="GO:0008982">
    <property type="term" value="F:protein-N(PI)-phosphohistidine-sugar phosphotransferase activity"/>
    <property type="evidence" value="ECO:0007669"/>
    <property type="project" value="InterPro"/>
</dbReference>
<dbReference type="Proteomes" id="UP000490800">
    <property type="component" value="Unassembled WGS sequence"/>
</dbReference>
<dbReference type="Gene3D" id="1.10.1790.10">
    <property type="entry name" value="PRD domain"/>
    <property type="match status" value="1"/>
</dbReference>
<dbReference type="Gene3D" id="3.40.50.2300">
    <property type="match status" value="1"/>
</dbReference>
<dbReference type="PANTHER" id="PTHR30185:SF18">
    <property type="entry name" value="TRANSCRIPTIONAL REGULATOR MTLR"/>
    <property type="match status" value="1"/>
</dbReference>
<dbReference type="Gene3D" id="1.10.10.10">
    <property type="entry name" value="Winged helix-like DNA-binding domain superfamily/Winged helix DNA-binding domain"/>
    <property type="match status" value="1"/>
</dbReference>
<dbReference type="Pfam" id="PF00874">
    <property type="entry name" value="PRD"/>
    <property type="match status" value="1"/>
</dbReference>
<dbReference type="CDD" id="cd05568">
    <property type="entry name" value="PTS_IIB_bgl_like"/>
    <property type="match status" value="1"/>
</dbReference>
<dbReference type="PROSITE" id="PS51099">
    <property type="entry name" value="PTS_EIIB_TYPE_2"/>
    <property type="match status" value="1"/>
</dbReference>
<dbReference type="InterPro" id="IPR036388">
    <property type="entry name" value="WH-like_DNA-bd_sf"/>
</dbReference>
<dbReference type="SUPFAM" id="SSF52794">
    <property type="entry name" value="PTS system IIB component-like"/>
    <property type="match status" value="1"/>
</dbReference>
<proteinExistence type="predicted"/>
<evidence type="ECO:0000256" key="2">
    <source>
        <dbReference type="ARBA" id="ARBA00022737"/>
    </source>
</evidence>
<dbReference type="GO" id="GO:0009401">
    <property type="term" value="P:phosphoenolpyruvate-dependent sugar phosphotransferase system"/>
    <property type="evidence" value="ECO:0007669"/>
    <property type="project" value="InterPro"/>
</dbReference>
<keyword evidence="3" id="KW-0805">Transcription regulation</keyword>
<accession>A0A7X3FI59</accession>
<dbReference type="PROSITE" id="PS51372">
    <property type="entry name" value="PRD_2"/>
    <property type="match status" value="1"/>
</dbReference>
<dbReference type="OrthoDB" id="9776005at2"/>
<evidence type="ECO:0000259" key="5">
    <source>
        <dbReference type="PROSITE" id="PS51099"/>
    </source>
</evidence>
<protein>
    <submittedName>
        <fullName evidence="7">PRD domain-containing protein</fullName>
    </submittedName>
</protein>
<feature type="domain" description="PTS EIIB type-2" evidence="5">
    <location>
        <begin position="434"/>
        <end position="522"/>
    </location>
</feature>
<evidence type="ECO:0000256" key="4">
    <source>
        <dbReference type="ARBA" id="ARBA00023163"/>
    </source>
</evidence>
<dbReference type="SUPFAM" id="SSF63520">
    <property type="entry name" value="PTS-regulatory domain, PRD"/>
    <property type="match status" value="1"/>
</dbReference>
<dbReference type="AlphaFoldDB" id="A0A7X3FI59"/>
<dbReference type="EMBL" id="RHLK01000005">
    <property type="protein sequence ID" value="MVP00224.1"/>
    <property type="molecule type" value="Genomic_DNA"/>
</dbReference>
<evidence type="ECO:0000256" key="3">
    <source>
        <dbReference type="ARBA" id="ARBA00023015"/>
    </source>
</evidence>
<sequence>MTLTTRSRALLKKIVYSRSPLRIKECAEEFQVSERTVKYDLEAIRIWLQQESIELQSRPNKGIWIECGDAERIHLLERLDAVSEHVFLNQQDRMRYMLIELLLSDGYVTIGELMSKHEVSRNTVQADLAIAQQLLLHSNLELVRSRHGIKVGGPRIRKRAVLENIIQDLLDGNDMFQIVQGVVRERKPKLHFSKLLEWFLVPVGDLDRIFQLVGSLVRKTRERTHILLTDNAIIGVFIRLCIVIRGNFTVEGENEAGLIQQTPLSPPRALTRHHTCITELFRDQLTGLSAVLERDFTDESIRYVSLPAIGMIPQMLKDKDETGQLLPDAYLVTKTLIDLVSEAVRVRFRQDPDLMQYLHAHVADKLNKYSYGIADPNPLLHEIMRSYRQMFDPVRQACQEVFAPYGITLSDSDVAYIVLHFQAAFERRQETQVYKALVVCGTGRGTSKLLKTVIENEIKTLHVAAFCSVMEFEKQIVTDFDLVISIFPIESPVPVVVVNPIPDKNDFKSIRLRLDHLEETRAPHDPLARVNDSLQRPELSYLEQKFQDIIWKGFELSRAIRTRFADYLSEDRMEGLTLHLLFMMNRIAFDTAYVQTGISAVPEGIGGEAVQHLKELLSEHRIHATEGEIMAILRYFERSS</sequence>
<gene>
    <name evidence="7" type="ORF">EDM21_11940</name>
</gene>
<reference evidence="7 8" key="1">
    <citation type="journal article" date="2019" name="Microorganisms">
        <title>Paenibacillus lutrae sp. nov., A Chitinolytic Species Isolated from A River Otter in Castril Natural Park, Granada, Spain.</title>
        <authorList>
            <person name="Rodriguez M."/>
            <person name="Reina J.C."/>
            <person name="Bejar V."/>
            <person name="Llamas I."/>
        </authorList>
    </citation>
    <scope>NUCLEOTIDE SEQUENCE [LARGE SCALE GENOMIC DNA]</scope>
    <source>
        <strain evidence="7 8">N10</strain>
    </source>
</reference>
<organism evidence="7 8">
    <name type="scientific">Paenibacillus lutrae</name>
    <dbReference type="NCBI Taxonomy" id="2078573"/>
    <lineage>
        <taxon>Bacteria</taxon>
        <taxon>Bacillati</taxon>
        <taxon>Bacillota</taxon>
        <taxon>Bacilli</taxon>
        <taxon>Bacillales</taxon>
        <taxon>Paenibacillaceae</taxon>
        <taxon>Paenibacillus</taxon>
    </lineage>
</organism>
<keyword evidence="8" id="KW-1185">Reference proteome</keyword>
<dbReference type="InterPro" id="IPR036634">
    <property type="entry name" value="PRD_sf"/>
</dbReference>
<keyword evidence="2" id="KW-0677">Repeat</keyword>
<evidence type="ECO:0000256" key="1">
    <source>
        <dbReference type="ARBA" id="ARBA00022679"/>
    </source>
</evidence>
<dbReference type="InterPro" id="IPR050661">
    <property type="entry name" value="BglG_antiterminators"/>
</dbReference>
<feature type="domain" description="PRD" evidence="6">
    <location>
        <begin position="324"/>
        <end position="431"/>
    </location>
</feature>
<dbReference type="InterPro" id="IPR013011">
    <property type="entry name" value="PTS_EIIB_2"/>
</dbReference>
<name>A0A7X3FI59_9BACL</name>
<comment type="caution">
    <text evidence="7">The sequence shown here is derived from an EMBL/GenBank/DDBJ whole genome shotgun (WGS) entry which is preliminary data.</text>
</comment>
<dbReference type="InterPro" id="IPR036095">
    <property type="entry name" value="PTS_EIIB-like_sf"/>
</dbReference>
<dbReference type="PANTHER" id="PTHR30185">
    <property type="entry name" value="CRYPTIC BETA-GLUCOSIDE BGL OPERON ANTITERMINATOR"/>
    <property type="match status" value="1"/>
</dbReference>
<dbReference type="InterPro" id="IPR011608">
    <property type="entry name" value="PRD"/>
</dbReference>
<dbReference type="RefSeq" id="WP_157335684.1">
    <property type="nucleotide sequence ID" value="NZ_RHLK01000005.1"/>
</dbReference>
<dbReference type="GO" id="GO:0006355">
    <property type="term" value="P:regulation of DNA-templated transcription"/>
    <property type="evidence" value="ECO:0007669"/>
    <property type="project" value="InterPro"/>
</dbReference>
<evidence type="ECO:0000259" key="6">
    <source>
        <dbReference type="PROSITE" id="PS51372"/>
    </source>
</evidence>